<comment type="caution">
    <text evidence="1">The sequence shown here is derived from an EMBL/GenBank/DDBJ whole genome shotgun (WGS) entry which is preliminary data.</text>
</comment>
<evidence type="ECO:0000313" key="1">
    <source>
        <dbReference type="EMBL" id="KAK0472875.1"/>
    </source>
</evidence>
<dbReference type="Gene3D" id="1.10.600.10">
    <property type="entry name" value="Farnesyl Diphosphate Synthase"/>
    <property type="match status" value="1"/>
</dbReference>
<sequence>MAMQSTTRSCWSLRYAISSRKHFRRESYYVAIVDIFRYDVPDGDGAAYMSNLSVKRSPYGLQIRALVLRCHPRRVHVSQSYPSGTQTIELYTHHCHRRRVLPDPGWSLDSSVTAEQIGRISTDVLGNKDLWSMNTALVACMPEQRRVLNGNHERKNSECERRVLEVFESSEVGLRMTNGMYEEGVYREPVVMIGEIPGVKGKSILKGEVFKRFVARP</sequence>
<protein>
    <submittedName>
        <fullName evidence="1">Uncharacterized protein</fullName>
    </submittedName>
</protein>
<gene>
    <name evidence="1" type="ORF">IW261DRAFT_726970</name>
</gene>
<accession>A0AA39UBR3</accession>
<proteinExistence type="predicted"/>
<dbReference type="Proteomes" id="UP001175227">
    <property type="component" value="Unassembled WGS sequence"/>
</dbReference>
<evidence type="ECO:0000313" key="2">
    <source>
        <dbReference type="Proteomes" id="UP001175227"/>
    </source>
</evidence>
<dbReference type="AlphaFoldDB" id="A0AA39UBR3"/>
<name>A0AA39UBR3_9AGAR</name>
<dbReference type="InterPro" id="IPR008949">
    <property type="entry name" value="Isoprenoid_synthase_dom_sf"/>
</dbReference>
<organism evidence="1 2">
    <name type="scientific">Armillaria novae-zelandiae</name>
    <dbReference type="NCBI Taxonomy" id="153914"/>
    <lineage>
        <taxon>Eukaryota</taxon>
        <taxon>Fungi</taxon>
        <taxon>Dikarya</taxon>
        <taxon>Basidiomycota</taxon>
        <taxon>Agaricomycotina</taxon>
        <taxon>Agaricomycetes</taxon>
        <taxon>Agaricomycetidae</taxon>
        <taxon>Agaricales</taxon>
        <taxon>Marasmiineae</taxon>
        <taxon>Physalacriaceae</taxon>
        <taxon>Armillaria</taxon>
    </lineage>
</organism>
<dbReference type="EMBL" id="JAUEPR010000037">
    <property type="protein sequence ID" value="KAK0472875.1"/>
    <property type="molecule type" value="Genomic_DNA"/>
</dbReference>
<reference evidence="1" key="1">
    <citation type="submission" date="2023-06" db="EMBL/GenBank/DDBJ databases">
        <authorList>
            <consortium name="Lawrence Berkeley National Laboratory"/>
            <person name="Ahrendt S."/>
            <person name="Sahu N."/>
            <person name="Indic B."/>
            <person name="Wong-Bajracharya J."/>
            <person name="Merenyi Z."/>
            <person name="Ke H.-M."/>
            <person name="Monk M."/>
            <person name="Kocsube S."/>
            <person name="Drula E."/>
            <person name="Lipzen A."/>
            <person name="Balint B."/>
            <person name="Henrissat B."/>
            <person name="Andreopoulos B."/>
            <person name="Martin F.M."/>
            <person name="Harder C.B."/>
            <person name="Rigling D."/>
            <person name="Ford K.L."/>
            <person name="Foster G.D."/>
            <person name="Pangilinan J."/>
            <person name="Papanicolaou A."/>
            <person name="Barry K."/>
            <person name="LaButti K."/>
            <person name="Viragh M."/>
            <person name="Koriabine M."/>
            <person name="Yan M."/>
            <person name="Riley R."/>
            <person name="Champramary S."/>
            <person name="Plett K.L."/>
            <person name="Tsai I.J."/>
            <person name="Slot J."/>
            <person name="Sipos G."/>
            <person name="Plett J."/>
            <person name="Nagy L.G."/>
            <person name="Grigoriev I.V."/>
        </authorList>
    </citation>
    <scope>NUCLEOTIDE SEQUENCE</scope>
    <source>
        <strain evidence="1">ICMP 16352</strain>
    </source>
</reference>
<keyword evidence="2" id="KW-1185">Reference proteome</keyword>